<dbReference type="Proteomes" id="UP000237271">
    <property type="component" value="Unassembled WGS sequence"/>
</dbReference>
<dbReference type="Pfam" id="PF08450">
    <property type="entry name" value="SGL"/>
    <property type="match status" value="1"/>
</dbReference>
<keyword evidence="3" id="KW-1185">Reference proteome</keyword>
<dbReference type="SUPFAM" id="SSF63829">
    <property type="entry name" value="Calcium-dependent phosphotriesterase"/>
    <property type="match status" value="1"/>
</dbReference>
<organism evidence="2 3">
    <name type="scientific">Phytophthora palmivora</name>
    <dbReference type="NCBI Taxonomy" id="4796"/>
    <lineage>
        <taxon>Eukaryota</taxon>
        <taxon>Sar</taxon>
        <taxon>Stramenopiles</taxon>
        <taxon>Oomycota</taxon>
        <taxon>Peronosporomycetes</taxon>
        <taxon>Peronosporales</taxon>
        <taxon>Peronosporaceae</taxon>
        <taxon>Phytophthora</taxon>
    </lineage>
</organism>
<dbReference type="Gene3D" id="2.120.10.30">
    <property type="entry name" value="TolB, C-terminal domain"/>
    <property type="match status" value="1"/>
</dbReference>
<accession>A0A2P4YEN6</accession>
<name>A0A2P4YEN6_9STRA</name>
<dbReference type="EMBL" id="NCKW01003481">
    <property type="protein sequence ID" value="POM76282.1"/>
    <property type="molecule type" value="Genomic_DNA"/>
</dbReference>
<dbReference type="InterPro" id="IPR011042">
    <property type="entry name" value="6-blade_b-propeller_TolB-like"/>
</dbReference>
<gene>
    <name evidence="2" type="ORF">PHPALM_6495</name>
</gene>
<evidence type="ECO:0000313" key="2">
    <source>
        <dbReference type="EMBL" id="POM76282.1"/>
    </source>
</evidence>
<dbReference type="InterPro" id="IPR013658">
    <property type="entry name" value="SGL"/>
</dbReference>
<reference evidence="2 3" key="1">
    <citation type="journal article" date="2017" name="Genome Biol. Evol.">
        <title>Phytophthora megakarya and P. palmivora, closely related causal agents of cacao black pod rot, underwent increases in genome sizes and gene numbers by different mechanisms.</title>
        <authorList>
            <person name="Ali S.S."/>
            <person name="Shao J."/>
            <person name="Lary D.J."/>
            <person name="Kronmiller B."/>
            <person name="Shen D."/>
            <person name="Strem M.D."/>
            <person name="Amoako-Attah I."/>
            <person name="Akrofi A.Y."/>
            <person name="Begoude B.A."/>
            <person name="Ten Hoopen G.M."/>
            <person name="Coulibaly K."/>
            <person name="Kebe B.I."/>
            <person name="Melnick R.L."/>
            <person name="Guiltinan M.J."/>
            <person name="Tyler B.M."/>
            <person name="Meinhardt L.W."/>
            <person name="Bailey B.A."/>
        </authorList>
    </citation>
    <scope>NUCLEOTIDE SEQUENCE [LARGE SCALE GENOMIC DNA]</scope>
    <source>
        <strain evidence="3">sbr112.9</strain>
    </source>
</reference>
<feature type="domain" description="SMP-30/Gluconolactonase/LRE-like region" evidence="1">
    <location>
        <begin position="28"/>
        <end position="122"/>
    </location>
</feature>
<dbReference type="PANTHER" id="PTHR47064">
    <property type="entry name" value="PUTATIVE (AFU_ORTHOLOGUE AFUA_1G08990)-RELATED"/>
    <property type="match status" value="1"/>
</dbReference>
<dbReference type="AlphaFoldDB" id="A0A2P4YEN6"/>
<proteinExistence type="predicted"/>
<evidence type="ECO:0000313" key="3">
    <source>
        <dbReference type="Proteomes" id="UP000237271"/>
    </source>
</evidence>
<comment type="caution">
    <text evidence="2">The sequence shown here is derived from an EMBL/GenBank/DDBJ whole genome shotgun (WGS) entry which is preliminary data.</text>
</comment>
<dbReference type="OrthoDB" id="423498at2759"/>
<protein>
    <recommendedName>
        <fullName evidence="1">SMP-30/Gluconolactonase/LRE-like region domain-containing protein</fullName>
    </recommendedName>
</protein>
<dbReference type="InterPro" id="IPR052988">
    <property type="entry name" value="Oryzine_lactonohydrolase"/>
</dbReference>
<sequence length="161" mass="17819">MQGSILKPGTTGYLIQIMVTSGTSLPRHIYRFEPSTGVVQVLDDGFVQLNGIELSPDYKTLYVSDTGAQETELDLSRPATIYAYDIVDNKRLENKRLFAFADSVIPDGTWTPMITSGQVAVMVCISGTLRDFDCVRSKFIETSNNFAFAPGRRLVLANTRL</sequence>
<evidence type="ECO:0000259" key="1">
    <source>
        <dbReference type="Pfam" id="PF08450"/>
    </source>
</evidence>
<dbReference type="PANTHER" id="PTHR47064:SF2">
    <property type="entry name" value="SMP-30_GLUCONOLACTONASE_LRE-LIKE REGION DOMAIN-CONTAINING PROTEIN-RELATED"/>
    <property type="match status" value="1"/>
</dbReference>